<reference evidence="1 2" key="1">
    <citation type="submission" date="2023-10" db="EMBL/GenBank/DDBJ databases">
        <title>Development of a sustainable strategy for remediation of hydrocarbon-contaminated territories based on the waste exchange concept.</title>
        <authorList>
            <person name="Krivoruchko A."/>
        </authorList>
    </citation>
    <scope>NUCLEOTIDE SEQUENCE [LARGE SCALE GENOMIC DNA]</scope>
    <source>
        <strain evidence="1 2">IEGM 1203</strain>
    </source>
</reference>
<gene>
    <name evidence="1" type="ORF">R3Q16_35080</name>
</gene>
<evidence type="ECO:0000313" key="2">
    <source>
        <dbReference type="Proteomes" id="UP001185927"/>
    </source>
</evidence>
<protein>
    <submittedName>
        <fullName evidence="1">Uncharacterized protein</fullName>
    </submittedName>
</protein>
<sequence>MGRLADPFIIIGGDYATMCDGADFVEAQQSELVFRYRSGGGWLPRTEVFECVLFGGLGW</sequence>
<proteinExistence type="predicted"/>
<dbReference type="Proteomes" id="UP001185927">
    <property type="component" value="Unassembled WGS sequence"/>
</dbReference>
<name>A0ABU4C5M4_RHOGO</name>
<dbReference type="RefSeq" id="WP_317546505.1">
    <property type="nucleotide sequence ID" value="NZ_JAWLKB010000091.1"/>
</dbReference>
<organism evidence="1 2">
    <name type="scientific">Rhodococcus globerulus</name>
    <dbReference type="NCBI Taxonomy" id="33008"/>
    <lineage>
        <taxon>Bacteria</taxon>
        <taxon>Bacillati</taxon>
        <taxon>Actinomycetota</taxon>
        <taxon>Actinomycetes</taxon>
        <taxon>Mycobacteriales</taxon>
        <taxon>Nocardiaceae</taxon>
        <taxon>Rhodococcus</taxon>
    </lineage>
</organism>
<comment type="caution">
    <text evidence="1">The sequence shown here is derived from an EMBL/GenBank/DDBJ whole genome shotgun (WGS) entry which is preliminary data.</text>
</comment>
<accession>A0ABU4C5M4</accession>
<dbReference type="EMBL" id="JAWLKB010000091">
    <property type="protein sequence ID" value="MDV6271810.1"/>
    <property type="molecule type" value="Genomic_DNA"/>
</dbReference>
<evidence type="ECO:0000313" key="1">
    <source>
        <dbReference type="EMBL" id="MDV6271810.1"/>
    </source>
</evidence>
<keyword evidence="2" id="KW-1185">Reference proteome</keyword>